<evidence type="ECO:0000313" key="3">
    <source>
        <dbReference type="Proteomes" id="UP000658720"/>
    </source>
</evidence>
<dbReference type="InterPro" id="IPR038762">
    <property type="entry name" value="ABM_predict"/>
</dbReference>
<organism evidence="2 3">
    <name type="scientific">Synechocystis salina LEGE 00031</name>
    <dbReference type="NCBI Taxonomy" id="1828736"/>
    <lineage>
        <taxon>Bacteria</taxon>
        <taxon>Bacillati</taxon>
        <taxon>Cyanobacteriota</taxon>
        <taxon>Cyanophyceae</taxon>
        <taxon>Synechococcales</taxon>
        <taxon>Merismopediaceae</taxon>
        <taxon>Synechocystis</taxon>
    </lineage>
</organism>
<comment type="caution">
    <text evidence="2">The sequence shown here is derived from an EMBL/GenBank/DDBJ whole genome shotgun (WGS) entry which is preliminary data.</text>
</comment>
<gene>
    <name evidence="2" type="ORF">IQ217_11480</name>
</gene>
<sequence>MTSPPTPDQAADEYFEYHFAHRVTPEHQQIFLECQEQLKELEKKYPGYISSESTELRSEGGIFVAETVIRFDTLENFIGWLDSPERRQLIYLEENAGYEFKGKVNTEGYSRWLKQKLSQPSPVWKINLLVLLVLYPTVMGLNLLLHKPDLIDFPTWMLFSNFCSVAITGWFAVPWVSGIYQRWLEGQGTKKEQSLALASIILALLLLLQFFRVIFSRLG</sequence>
<dbReference type="InterPro" id="IPR011008">
    <property type="entry name" value="Dimeric_a/b-barrel"/>
</dbReference>
<dbReference type="SUPFAM" id="SSF54909">
    <property type="entry name" value="Dimeric alpha+beta barrel"/>
    <property type="match status" value="1"/>
</dbReference>
<evidence type="ECO:0000313" key="2">
    <source>
        <dbReference type="EMBL" id="MBE9254451.1"/>
    </source>
</evidence>
<dbReference type="RefSeq" id="WP_194020039.1">
    <property type="nucleotide sequence ID" value="NZ_JADEVV010000030.1"/>
</dbReference>
<dbReference type="Proteomes" id="UP000658720">
    <property type="component" value="Unassembled WGS sequence"/>
</dbReference>
<dbReference type="Gene3D" id="3.30.70.100">
    <property type="match status" value="1"/>
</dbReference>
<proteinExistence type="predicted"/>
<dbReference type="EMBL" id="JADEVV010000030">
    <property type="protein sequence ID" value="MBE9254451.1"/>
    <property type="molecule type" value="Genomic_DNA"/>
</dbReference>
<feature type="transmembrane region" description="Helical" evidence="1">
    <location>
        <begin position="124"/>
        <end position="144"/>
    </location>
</feature>
<feature type="transmembrane region" description="Helical" evidence="1">
    <location>
        <begin position="196"/>
        <end position="215"/>
    </location>
</feature>
<dbReference type="PANTHER" id="PTHR40057">
    <property type="entry name" value="SLR1162 PROTEIN"/>
    <property type="match status" value="1"/>
</dbReference>
<feature type="transmembrane region" description="Helical" evidence="1">
    <location>
        <begin position="156"/>
        <end position="176"/>
    </location>
</feature>
<dbReference type="PANTHER" id="PTHR40057:SF1">
    <property type="entry name" value="SLR1162 PROTEIN"/>
    <property type="match status" value="1"/>
</dbReference>
<name>A0ABR9VW37_9SYNC</name>
<keyword evidence="1" id="KW-1133">Transmembrane helix</keyword>
<keyword evidence="1" id="KW-0812">Transmembrane</keyword>
<evidence type="ECO:0000256" key="1">
    <source>
        <dbReference type="SAM" id="Phobius"/>
    </source>
</evidence>
<accession>A0ABR9VW37</accession>
<keyword evidence="1" id="KW-0472">Membrane</keyword>
<reference evidence="2 3" key="1">
    <citation type="submission" date="2020-10" db="EMBL/GenBank/DDBJ databases">
        <authorList>
            <person name="Castelo-Branco R."/>
            <person name="Eusebio N."/>
            <person name="Adriana R."/>
            <person name="Vieira A."/>
            <person name="Brugerolle De Fraissinette N."/>
            <person name="Rezende De Castro R."/>
            <person name="Schneider M.P."/>
            <person name="Vasconcelos V."/>
            <person name="Leao P.N."/>
        </authorList>
    </citation>
    <scope>NUCLEOTIDE SEQUENCE [LARGE SCALE GENOMIC DNA]</scope>
    <source>
        <strain evidence="2 3">LEGE 00031</strain>
    </source>
</reference>
<protein>
    <submittedName>
        <fullName evidence="2">Uncharacterized protein</fullName>
    </submittedName>
</protein>
<keyword evidence="3" id="KW-1185">Reference proteome</keyword>